<reference evidence="2 3" key="1">
    <citation type="submission" date="2016-02" db="EMBL/GenBank/DDBJ databases">
        <title>Paenibacillus sp. LPB0068, isolated from Crassostrea gigas.</title>
        <authorList>
            <person name="Shin S.-K."/>
            <person name="Yi H."/>
        </authorList>
    </citation>
    <scope>NUCLEOTIDE SEQUENCE [LARGE SCALE GENOMIC DNA]</scope>
    <source>
        <strain evidence="2 3">LPB0068</strain>
    </source>
</reference>
<dbReference type="OrthoDB" id="1798639at2"/>
<dbReference type="EMBL" id="LSFN01000032">
    <property type="protein sequence ID" value="OAB72702.1"/>
    <property type="molecule type" value="Genomic_DNA"/>
</dbReference>
<proteinExistence type="predicted"/>
<organism evidence="2 3">
    <name type="scientific">Paenibacillus crassostreae</name>
    <dbReference type="NCBI Taxonomy" id="1763538"/>
    <lineage>
        <taxon>Bacteria</taxon>
        <taxon>Bacillati</taxon>
        <taxon>Bacillota</taxon>
        <taxon>Bacilli</taxon>
        <taxon>Bacillales</taxon>
        <taxon>Paenibacillaceae</taxon>
        <taxon>Paenibacillus</taxon>
    </lineage>
</organism>
<dbReference type="KEGG" id="pcx:LPB68_05500"/>
<evidence type="ECO:0000313" key="3">
    <source>
        <dbReference type="Proteomes" id="UP000077134"/>
    </source>
</evidence>
<protein>
    <submittedName>
        <fullName evidence="2">Uncharacterized protein</fullName>
    </submittedName>
</protein>
<dbReference type="Proteomes" id="UP000077134">
    <property type="component" value="Unassembled WGS sequence"/>
</dbReference>
<evidence type="ECO:0000256" key="1">
    <source>
        <dbReference type="SAM" id="MobiDB-lite"/>
    </source>
</evidence>
<gene>
    <name evidence="2" type="ORF">PNBC_14750</name>
</gene>
<evidence type="ECO:0000313" key="2">
    <source>
        <dbReference type="EMBL" id="OAB72702.1"/>
    </source>
</evidence>
<feature type="region of interest" description="Disordered" evidence="1">
    <location>
        <begin position="20"/>
        <end position="75"/>
    </location>
</feature>
<dbReference type="STRING" id="1763538.LPB68_05500"/>
<comment type="caution">
    <text evidence="2">The sequence shown here is derived from an EMBL/GenBank/DDBJ whole genome shotgun (WGS) entry which is preliminary data.</text>
</comment>
<keyword evidence="3" id="KW-1185">Reference proteome</keyword>
<name>A0A167C2K4_9BACL</name>
<sequence length="141" mass="15507">MDYIWLLVVALGVISSIMNKGKTKSKDNPNSMPTFGGTGEGSLDPQPSRESDNTNERTLVGNRTQQPYSMTGEGISQMRDYSELDHISNSSVDEWDAYATSDEGGNKNHLTEVAQQAVNGVIWSEILGPPRSKNAFNKRKL</sequence>
<dbReference type="RefSeq" id="WP_068659434.1">
    <property type="nucleotide sequence ID" value="NZ_CP017770.1"/>
</dbReference>
<dbReference type="AlphaFoldDB" id="A0A167C2K4"/>
<accession>A0A167C2K4</accession>